<dbReference type="Proteomes" id="UP000027601">
    <property type="component" value="Unassembled WGS sequence"/>
</dbReference>
<dbReference type="SMART" id="SM01040">
    <property type="entry name" value="Bro-N"/>
    <property type="match status" value="1"/>
</dbReference>
<protein>
    <submittedName>
        <fullName evidence="2">KilA protein</fullName>
    </submittedName>
</protein>
<dbReference type="Pfam" id="PF07463">
    <property type="entry name" value="NUMOD4"/>
    <property type="match status" value="1"/>
</dbReference>
<dbReference type="eggNOG" id="COG3617">
    <property type="taxonomic scope" value="Bacteria"/>
</dbReference>
<comment type="caution">
    <text evidence="2">The sequence shown here is derived from an EMBL/GenBank/DDBJ whole genome shotgun (WGS) entry which is preliminary data.</text>
</comment>
<dbReference type="InterPro" id="IPR003497">
    <property type="entry name" value="BRO_N_domain"/>
</dbReference>
<dbReference type="OrthoDB" id="6631788at2"/>
<dbReference type="Pfam" id="PF13392">
    <property type="entry name" value="HNH_3"/>
    <property type="match status" value="1"/>
</dbReference>
<accession>A0A069D2Q3</accession>
<name>A0A069D2Q3_9BACE</name>
<dbReference type="Pfam" id="PF02498">
    <property type="entry name" value="Bro-N"/>
    <property type="match status" value="1"/>
</dbReference>
<dbReference type="SUPFAM" id="SSF54060">
    <property type="entry name" value="His-Me finger endonucleases"/>
    <property type="match status" value="1"/>
</dbReference>
<proteinExistence type="predicted"/>
<evidence type="ECO:0000259" key="1">
    <source>
        <dbReference type="SMART" id="SM01040"/>
    </source>
</evidence>
<dbReference type="AlphaFoldDB" id="A0A069D2Q3"/>
<gene>
    <name evidence="2" type="ORF">JCM15093_1747</name>
</gene>
<dbReference type="InterPro" id="IPR010902">
    <property type="entry name" value="NUMOD4"/>
</dbReference>
<evidence type="ECO:0000313" key="2">
    <source>
        <dbReference type="EMBL" id="GAK36575.1"/>
    </source>
</evidence>
<dbReference type="RefSeq" id="WP_051260479.1">
    <property type="nucleotide sequence ID" value="NZ_ATZI01000007.1"/>
</dbReference>
<dbReference type="GO" id="GO:0016788">
    <property type="term" value="F:hydrolase activity, acting on ester bonds"/>
    <property type="evidence" value="ECO:0007669"/>
    <property type="project" value="InterPro"/>
</dbReference>
<dbReference type="InterPro" id="IPR044925">
    <property type="entry name" value="His-Me_finger_sf"/>
</dbReference>
<sequence length="300" mass="34510">MATKNAVLLSTQQILNQEVNVYGDFENPLFLAKDVAEWIEHDNSSVMLRSIDDDEKILNIVYTIDGEQEAWMLTENGIYEVLMQNFNSKTKEIRKNVKNIITGMHRKAMFLKATKIMEDSIIQENWRKIPGFEGFYEVSSIGRVRSTVRSFIDKNGKKTSFPSKILRVGSGKTSPYLAVNLSMRNVATKYMVHRLVAMSFLSNWDSECEINHIDGNVYNNCVCNLEMCTRKENYQHAIDEKLKKDYGQFSSNAKLSNIDVKRIRKLNNLGVAQRDLAIAFDVCKQTISSIVNFKIYRQCK</sequence>
<dbReference type="STRING" id="1121097.GCA_000428125_02004"/>
<organism evidence="2 3">
    <name type="scientific">Bacteroides graminisolvens DSM 19988 = JCM 15093</name>
    <dbReference type="NCBI Taxonomy" id="1121097"/>
    <lineage>
        <taxon>Bacteria</taxon>
        <taxon>Pseudomonadati</taxon>
        <taxon>Bacteroidota</taxon>
        <taxon>Bacteroidia</taxon>
        <taxon>Bacteroidales</taxon>
        <taxon>Bacteroidaceae</taxon>
        <taxon>Bacteroides</taxon>
    </lineage>
</organism>
<dbReference type="InterPro" id="IPR003615">
    <property type="entry name" value="HNH_nuc"/>
</dbReference>
<dbReference type="Gene3D" id="3.90.75.20">
    <property type="match status" value="1"/>
</dbReference>
<reference evidence="2 3" key="1">
    <citation type="journal article" date="2015" name="Microbes Environ.">
        <title>Distribution and evolution of nitrogen fixation genes in the phylum bacteroidetes.</title>
        <authorList>
            <person name="Inoue J."/>
            <person name="Oshima K."/>
            <person name="Suda W."/>
            <person name="Sakamoto M."/>
            <person name="Iino T."/>
            <person name="Noda S."/>
            <person name="Hongoh Y."/>
            <person name="Hattori M."/>
            <person name="Ohkuma M."/>
        </authorList>
    </citation>
    <scope>NUCLEOTIDE SEQUENCE [LARGE SCALE GENOMIC DNA]</scope>
    <source>
        <strain evidence="2 3">JCM 15093</strain>
    </source>
</reference>
<feature type="domain" description="Bro-N" evidence="1">
    <location>
        <begin position="18"/>
        <end position="103"/>
    </location>
</feature>
<keyword evidence="3" id="KW-1185">Reference proteome</keyword>
<dbReference type="EMBL" id="BAJS01000008">
    <property type="protein sequence ID" value="GAK36575.1"/>
    <property type="molecule type" value="Genomic_DNA"/>
</dbReference>
<evidence type="ECO:0000313" key="3">
    <source>
        <dbReference type="Proteomes" id="UP000027601"/>
    </source>
</evidence>